<dbReference type="PANTHER" id="PTHR48100:SF1">
    <property type="entry name" value="HISTIDINE PHOSPHATASE FAMILY PROTEIN-RELATED"/>
    <property type="match status" value="1"/>
</dbReference>
<dbReference type="EMBL" id="JAVRHX010000001">
    <property type="protein sequence ID" value="MDT0594074.1"/>
    <property type="molecule type" value="Genomic_DNA"/>
</dbReference>
<sequence>MAQLFLVRHAQASFGAENYDELSALGHEQSSLLGEYFAQRQQEFDLLVTGALKRQIQTSEGILKHTKAEHIYSDSCWDEFDFDLIVRTYLTHYPKQKPSPNAPRSEWYKVLRNAMIAWSKSELDITQGETWQAFCCRVEQGMQQIKESRAKRVLVVSSGGTMAIFLKTLLNTSVEQAVALNLQIKNTSLNEFFFNKNGFQLSCFNHVPHLDNKQHQDKITYS</sequence>
<keyword evidence="1" id="KW-0378">Hydrolase</keyword>
<dbReference type="InterPro" id="IPR050275">
    <property type="entry name" value="PGM_Phosphatase"/>
</dbReference>
<evidence type="ECO:0000313" key="1">
    <source>
        <dbReference type="EMBL" id="MDT0594074.1"/>
    </source>
</evidence>
<dbReference type="InterPro" id="IPR013078">
    <property type="entry name" value="His_Pase_superF_clade-1"/>
</dbReference>
<gene>
    <name evidence="1" type="ORF">RM552_04375</name>
</gene>
<dbReference type="SMART" id="SM00855">
    <property type="entry name" value="PGAM"/>
    <property type="match status" value="1"/>
</dbReference>
<dbReference type="Pfam" id="PF00300">
    <property type="entry name" value="His_Phos_1"/>
    <property type="match status" value="1"/>
</dbReference>
<reference evidence="1 2" key="1">
    <citation type="submission" date="2023-09" db="EMBL/GenBank/DDBJ databases">
        <authorList>
            <person name="Rey-Velasco X."/>
        </authorList>
    </citation>
    <scope>NUCLEOTIDE SEQUENCE [LARGE SCALE GENOMIC DNA]</scope>
    <source>
        <strain evidence="1 2">P117</strain>
    </source>
</reference>
<name>A0ABU2ZN79_9ALTE</name>
<keyword evidence="2" id="KW-1185">Reference proteome</keyword>
<accession>A0ABU2ZN79</accession>
<dbReference type="EC" id="3.1.3.-" evidence="1"/>
<dbReference type="SUPFAM" id="SSF53254">
    <property type="entry name" value="Phosphoglycerate mutase-like"/>
    <property type="match status" value="1"/>
</dbReference>
<dbReference type="GO" id="GO:0016787">
    <property type="term" value="F:hydrolase activity"/>
    <property type="evidence" value="ECO:0007669"/>
    <property type="project" value="UniProtKB-KW"/>
</dbReference>
<proteinExistence type="predicted"/>
<organism evidence="1 2">
    <name type="scientific">Glaciecola petra</name>
    <dbReference type="NCBI Taxonomy" id="3075602"/>
    <lineage>
        <taxon>Bacteria</taxon>
        <taxon>Pseudomonadati</taxon>
        <taxon>Pseudomonadota</taxon>
        <taxon>Gammaproteobacteria</taxon>
        <taxon>Alteromonadales</taxon>
        <taxon>Alteromonadaceae</taxon>
        <taxon>Glaciecola</taxon>
    </lineage>
</organism>
<dbReference type="RefSeq" id="WP_311367560.1">
    <property type="nucleotide sequence ID" value="NZ_JAVRHX010000001.1"/>
</dbReference>
<dbReference type="Proteomes" id="UP001253545">
    <property type="component" value="Unassembled WGS sequence"/>
</dbReference>
<comment type="caution">
    <text evidence="1">The sequence shown here is derived from an EMBL/GenBank/DDBJ whole genome shotgun (WGS) entry which is preliminary data.</text>
</comment>
<evidence type="ECO:0000313" key="2">
    <source>
        <dbReference type="Proteomes" id="UP001253545"/>
    </source>
</evidence>
<dbReference type="InterPro" id="IPR029033">
    <property type="entry name" value="His_PPase_superfam"/>
</dbReference>
<dbReference type="PANTHER" id="PTHR48100">
    <property type="entry name" value="BROAD-SPECIFICITY PHOSPHATASE YOR283W-RELATED"/>
    <property type="match status" value="1"/>
</dbReference>
<protein>
    <submittedName>
        <fullName evidence="1">Histidine phosphatase family protein</fullName>
        <ecNumber evidence="1">3.1.3.-</ecNumber>
    </submittedName>
</protein>
<dbReference type="Gene3D" id="3.40.50.1240">
    <property type="entry name" value="Phosphoglycerate mutase-like"/>
    <property type="match status" value="1"/>
</dbReference>
<dbReference type="CDD" id="cd07067">
    <property type="entry name" value="HP_PGM_like"/>
    <property type="match status" value="1"/>
</dbReference>